<evidence type="ECO:0000313" key="5">
    <source>
        <dbReference type="EMBL" id="UYV71180.1"/>
    </source>
</evidence>
<dbReference type="SUPFAM" id="SSF56801">
    <property type="entry name" value="Acetyl-CoA synthetase-like"/>
    <property type="match status" value="1"/>
</dbReference>
<protein>
    <submittedName>
        <fullName evidence="5">ACSL4</fullName>
    </submittedName>
</protein>
<dbReference type="InterPro" id="IPR042099">
    <property type="entry name" value="ANL_N_sf"/>
</dbReference>
<gene>
    <name evidence="5" type="ORF">LAZ67_8002060</name>
</gene>
<dbReference type="EMBL" id="CP092870">
    <property type="protein sequence ID" value="UYV71180.1"/>
    <property type="molecule type" value="Genomic_DNA"/>
</dbReference>
<feature type="non-terminal residue" evidence="5">
    <location>
        <position position="1"/>
    </location>
</feature>
<dbReference type="InterPro" id="IPR036397">
    <property type="entry name" value="RNaseH_sf"/>
</dbReference>
<dbReference type="Gene3D" id="3.30.420.10">
    <property type="entry name" value="Ribonuclease H-like superfamily/Ribonuclease H"/>
    <property type="match status" value="1"/>
</dbReference>
<dbReference type="Proteomes" id="UP001235939">
    <property type="component" value="Chromosome 08"/>
</dbReference>
<evidence type="ECO:0000256" key="1">
    <source>
        <dbReference type="ARBA" id="ARBA00006432"/>
    </source>
</evidence>
<sequence>MYRLFFKKFQDALGGRIYLIATEGAPLNQETQDIVIVCLDCKFVVGYGLTECTALCTISPPAGGYSTKDKPYPRGEVVVGGKSVTAGYYYLPDLTKKMYEEKDGIRWFYTGDIGELLSGNRLRLIDRRKDLVKLSTGEYVALGQVESRLKSCPEVDNVCVSAAAQNRLLALVVPNYEVLKQRFGSSRSLGDMCRDPAVVRYIFSMLRKHGLMSTETFEMLNKAFPNDPPKRTTVFEWHSRFKAGRISIEDDPRQGRPKFQRTDENVQKITDLIKVNPRTTLLELEQDTGISKTTIGRIVTEDLKLKKTPAKFIPRFLTNEQKLCRLATCEDMMEMTRTDPEWKDKIITGDETWVYGYDPETKPQSAEWRAGLNSREIPADCRLVADDWTPDSGLVTAALKLKRHSIEDYYRDHIQEMMNNVS</sequence>
<comment type="similarity">
    <text evidence="1">Belongs to the ATP-dependent AMP-binding enzyme family.</text>
</comment>
<name>A0ABY6KUC7_9ARAC</name>
<evidence type="ECO:0000256" key="4">
    <source>
        <dbReference type="ARBA" id="ARBA00022840"/>
    </source>
</evidence>
<accession>A0ABY6KUC7</accession>
<organism evidence="5 6">
    <name type="scientific">Cordylochernes scorpioides</name>
    <dbReference type="NCBI Taxonomy" id="51811"/>
    <lineage>
        <taxon>Eukaryota</taxon>
        <taxon>Metazoa</taxon>
        <taxon>Ecdysozoa</taxon>
        <taxon>Arthropoda</taxon>
        <taxon>Chelicerata</taxon>
        <taxon>Arachnida</taxon>
        <taxon>Pseudoscorpiones</taxon>
        <taxon>Cheliferoidea</taxon>
        <taxon>Chernetidae</taxon>
        <taxon>Cordylochernes</taxon>
    </lineage>
</organism>
<evidence type="ECO:0000256" key="3">
    <source>
        <dbReference type="ARBA" id="ARBA00022741"/>
    </source>
</evidence>
<proteinExistence type="inferred from homology"/>
<keyword evidence="2" id="KW-0436">Ligase</keyword>
<dbReference type="PANTHER" id="PTHR43272:SF83">
    <property type="entry name" value="ACYL-COA SYNTHETASE LONG-CHAIN, ISOFORM J"/>
    <property type="match status" value="1"/>
</dbReference>
<evidence type="ECO:0000313" key="6">
    <source>
        <dbReference type="Proteomes" id="UP001235939"/>
    </source>
</evidence>
<keyword evidence="6" id="KW-1185">Reference proteome</keyword>
<evidence type="ECO:0000256" key="2">
    <source>
        <dbReference type="ARBA" id="ARBA00022598"/>
    </source>
</evidence>
<keyword evidence="4" id="KW-0067">ATP-binding</keyword>
<dbReference type="Gene3D" id="3.40.50.12780">
    <property type="entry name" value="N-terminal domain of ligase-like"/>
    <property type="match status" value="1"/>
</dbReference>
<reference evidence="5 6" key="1">
    <citation type="submission" date="2022-01" db="EMBL/GenBank/DDBJ databases">
        <title>A chromosomal length assembly of Cordylochernes scorpioides.</title>
        <authorList>
            <person name="Zeh D."/>
            <person name="Zeh J."/>
        </authorList>
    </citation>
    <scope>NUCLEOTIDE SEQUENCE [LARGE SCALE GENOMIC DNA]</scope>
    <source>
        <strain evidence="5">IN4F17</strain>
        <tissue evidence="5">Whole Body</tissue>
    </source>
</reference>
<dbReference type="PANTHER" id="PTHR43272">
    <property type="entry name" value="LONG-CHAIN-FATTY-ACID--COA LIGASE"/>
    <property type="match status" value="1"/>
</dbReference>
<keyword evidence="3" id="KW-0547">Nucleotide-binding</keyword>